<evidence type="ECO:0000256" key="7">
    <source>
        <dbReference type="PIRNR" id="PIRNR001563"/>
    </source>
</evidence>
<dbReference type="GO" id="GO:0016874">
    <property type="term" value="F:ligase activity"/>
    <property type="evidence" value="ECO:0007669"/>
    <property type="project" value="UniProtKB-KW"/>
</dbReference>
<comment type="similarity">
    <text evidence="1 7">Belongs to the folylpolyglutamate synthase family.</text>
</comment>
<dbReference type="PANTHER" id="PTHR11136:SF0">
    <property type="entry name" value="DIHYDROFOLATE SYNTHETASE-RELATED"/>
    <property type="match status" value="1"/>
</dbReference>
<keyword evidence="6" id="KW-0460">Magnesium</keyword>
<evidence type="ECO:0000259" key="8">
    <source>
        <dbReference type="Pfam" id="PF08245"/>
    </source>
</evidence>
<evidence type="ECO:0000313" key="9">
    <source>
        <dbReference type="EMBL" id="MEE2526941.1"/>
    </source>
</evidence>
<dbReference type="InterPro" id="IPR013221">
    <property type="entry name" value="Mur_ligase_cen"/>
</dbReference>
<name>A0ABU7LSR5_9PROT</name>
<dbReference type="SUPFAM" id="SSF53623">
    <property type="entry name" value="MurD-like peptide ligases, catalytic domain"/>
    <property type="match status" value="1"/>
</dbReference>
<dbReference type="EC" id="6.3.2.-" evidence="9"/>
<dbReference type="InterPro" id="IPR036615">
    <property type="entry name" value="Mur_ligase_C_dom_sf"/>
</dbReference>
<dbReference type="InterPro" id="IPR018109">
    <property type="entry name" value="Folylpolyglutamate_synth_CS"/>
</dbReference>
<dbReference type="NCBIfam" id="TIGR01499">
    <property type="entry name" value="folC"/>
    <property type="match status" value="1"/>
</dbReference>
<feature type="domain" description="Mur ligase central" evidence="8">
    <location>
        <begin position="49"/>
        <end position="266"/>
    </location>
</feature>
<dbReference type="Gene3D" id="3.90.190.20">
    <property type="entry name" value="Mur ligase, C-terminal domain"/>
    <property type="match status" value="1"/>
</dbReference>
<protein>
    <submittedName>
        <fullName evidence="9">Folylpolyglutamate synthase/dihydrofolate synthase family protein</fullName>
        <ecNumber evidence="9">6.3.2.-</ecNumber>
    </submittedName>
</protein>
<keyword evidence="2 7" id="KW-0436">Ligase</keyword>
<evidence type="ECO:0000256" key="3">
    <source>
        <dbReference type="ARBA" id="ARBA00022723"/>
    </source>
</evidence>
<dbReference type="PANTHER" id="PTHR11136">
    <property type="entry name" value="FOLYLPOLYGLUTAMATE SYNTHASE-RELATED"/>
    <property type="match status" value="1"/>
</dbReference>
<evidence type="ECO:0000256" key="2">
    <source>
        <dbReference type="ARBA" id="ARBA00022598"/>
    </source>
</evidence>
<dbReference type="Gene3D" id="3.40.1190.10">
    <property type="entry name" value="Mur-like, catalytic domain"/>
    <property type="match status" value="1"/>
</dbReference>
<dbReference type="PROSITE" id="PS01012">
    <property type="entry name" value="FOLYLPOLYGLU_SYNT_2"/>
    <property type="match status" value="1"/>
</dbReference>
<keyword evidence="5 7" id="KW-0067">ATP-binding</keyword>
<reference evidence="9 10" key="1">
    <citation type="submission" date="2024-01" db="EMBL/GenBank/DDBJ databases">
        <title>Hyphobacterium bacterium isolated from marine sediment.</title>
        <authorList>
            <person name="Zhao S."/>
        </authorList>
    </citation>
    <scope>NUCLEOTIDE SEQUENCE [LARGE SCALE GENOMIC DNA]</scope>
    <source>
        <strain evidence="10">HN65</strain>
    </source>
</reference>
<dbReference type="SUPFAM" id="SSF53244">
    <property type="entry name" value="MurD-like peptide ligases, peptide-binding domain"/>
    <property type="match status" value="1"/>
</dbReference>
<evidence type="ECO:0000256" key="6">
    <source>
        <dbReference type="ARBA" id="ARBA00022842"/>
    </source>
</evidence>
<evidence type="ECO:0000256" key="4">
    <source>
        <dbReference type="ARBA" id="ARBA00022741"/>
    </source>
</evidence>
<accession>A0ABU7LSR5</accession>
<dbReference type="Pfam" id="PF08245">
    <property type="entry name" value="Mur_ligase_M"/>
    <property type="match status" value="1"/>
</dbReference>
<keyword evidence="3" id="KW-0479">Metal-binding</keyword>
<gene>
    <name evidence="9" type="ORF">V0U79_11210</name>
</gene>
<dbReference type="PIRSF" id="PIRSF001563">
    <property type="entry name" value="Folylpolyglu_synth"/>
    <property type="match status" value="1"/>
</dbReference>
<evidence type="ECO:0000256" key="5">
    <source>
        <dbReference type="ARBA" id="ARBA00022840"/>
    </source>
</evidence>
<evidence type="ECO:0000313" key="10">
    <source>
        <dbReference type="Proteomes" id="UP001354971"/>
    </source>
</evidence>
<dbReference type="EMBL" id="JAZDRP010000007">
    <property type="protein sequence ID" value="MEE2526941.1"/>
    <property type="molecule type" value="Genomic_DNA"/>
</dbReference>
<dbReference type="RefSeq" id="WP_330199605.1">
    <property type="nucleotide sequence ID" value="NZ_JAZDRP010000007.1"/>
</dbReference>
<evidence type="ECO:0000256" key="1">
    <source>
        <dbReference type="ARBA" id="ARBA00008276"/>
    </source>
</evidence>
<proteinExistence type="inferred from homology"/>
<keyword evidence="10" id="KW-1185">Reference proteome</keyword>
<dbReference type="InterPro" id="IPR036565">
    <property type="entry name" value="Mur-like_cat_sf"/>
</dbReference>
<dbReference type="Proteomes" id="UP001354971">
    <property type="component" value="Unassembled WGS sequence"/>
</dbReference>
<comment type="caution">
    <text evidence="9">The sequence shown here is derived from an EMBL/GenBank/DDBJ whole genome shotgun (WGS) entry which is preliminary data.</text>
</comment>
<organism evidence="9 10">
    <name type="scientific">Hyphobacterium lacteum</name>
    <dbReference type="NCBI Taxonomy" id="3116575"/>
    <lineage>
        <taxon>Bacteria</taxon>
        <taxon>Pseudomonadati</taxon>
        <taxon>Pseudomonadota</taxon>
        <taxon>Alphaproteobacteria</taxon>
        <taxon>Maricaulales</taxon>
        <taxon>Maricaulaceae</taxon>
        <taxon>Hyphobacterium</taxon>
    </lineage>
</organism>
<keyword evidence="4 7" id="KW-0547">Nucleotide-binding</keyword>
<dbReference type="InterPro" id="IPR001645">
    <property type="entry name" value="Folylpolyglutamate_synth"/>
</dbReference>
<sequence>MPKTDGLQPVLDRLAALHPKKIDLSLGRLEALLEKLGNPHHRLPPVIHVAGTNGKGSVCASLRAMAEAAGERVHVYTSPHLVRFNERIVLAGDIVDDKRLTDAFARCEAVNDGAPITFFEITTAAAFLLFSETPADRLILEVGLGGRFDATNVIPAPAVTVITPVSLDHAEFLGSDIAGIAGEKAGIIKKGVPAIIGPQRPEAEDRIGAIANAIGAPLRQWGRDYRAWSEQGRLVYEEENLLWDLPRPALEGEHQIINAGIAVAAARAAGFGEPAVREGLEAVSWPARLQRLTSGPVVDAAGDAEVWLDGGHNEAAGQALARAMADLEARSPRPLMLICAFSPNKDARGYLDHFQGLARRVQAISFSGGRGGSQPPAEIVKAARKAGLTAEANTDLFSAIADATRDDLAPRILICGSLYLAGEVLGLNAGITPHATSG</sequence>